<dbReference type="AlphaFoldDB" id="A0A9W6UU20"/>
<evidence type="ECO:0000313" key="2">
    <source>
        <dbReference type="Proteomes" id="UP001165124"/>
    </source>
</evidence>
<keyword evidence="2" id="KW-1185">Reference proteome</keyword>
<comment type="caution">
    <text evidence="1">The sequence shown here is derived from an EMBL/GenBank/DDBJ whole genome shotgun (WGS) entry which is preliminary data.</text>
</comment>
<protein>
    <submittedName>
        <fullName evidence="1">Uncharacterized protein</fullName>
    </submittedName>
</protein>
<reference evidence="1" key="1">
    <citation type="submission" date="2023-02" db="EMBL/GenBank/DDBJ databases">
        <title>Actinomadura rubrobrunea NBRC 14622.</title>
        <authorList>
            <person name="Ichikawa N."/>
            <person name="Sato H."/>
            <person name="Tonouchi N."/>
        </authorList>
    </citation>
    <scope>NUCLEOTIDE SEQUENCE</scope>
    <source>
        <strain evidence="1">NBRC 14622</strain>
    </source>
</reference>
<dbReference type="Proteomes" id="UP001165124">
    <property type="component" value="Unassembled WGS sequence"/>
</dbReference>
<evidence type="ECO:0000313" key="1">
    <source>
        <dbReference type="EMBL" id="GLW64216.1"/>
    </source>
</evidence>
<organism evidence="1 2">
    <name type="scientific">Actinomadura rubrobrunea</name>
    <dbReference type="NCBI Taxonomy" id="115335"/>
    <lineage>
        <taxon>Bacteria</taxon>
        <taxon>Bacillati</taxon>
        <taxon>Actinomycetota</taxon>
        <taxon>Actinomycetes</taxon>
        <taxon>Streptosporangiales</taxon>
        <taxon>Thermomonosporaceae</taxon>
        <taxon>Actinomadura</taxon>
    </lineage>
</organism>
<gene>
    <name evidence="1" type="ORF">Arub01_24600</name>
</gene>
<proteinExistence type="predicted"/>
<sequence length="69" mass="7317">MYRIGMPTKTTISSITPTMIARMRYRLMAASTVHTFLSGARPGGAGPRVLRRNAAARAARIGTGAPRGS</sequence>
<accession>A0A9W6UU20</accession>
<dbReference type="EMBL" id="BSRZ01000004">
    <property type="protein sequence ID" value="GLW64216.1"/>
    <property type="molecule type" value="Genomic_DNA"/>
</dbReference>
<name>A0A9W6UU20_9ACTN</name>